<dbReference type="HOGENOM" id="CLU_1702978_0_0_11"/>
<evidence type="ECO:0000313" key="1">
    <source>
        <dbReference type="EMBL" id="CCH30641.1"/>
    </source>
</evidence>
<dbReference type="PATRIC" id="fig|1179773.3.peg.3342"/>
<dbReference type="EMBL" id="HE804045">
    <property type="protein sequence ID" value="CCH30641.1"/>
    <property type="molecule type" value="Genomic_DNA"/>
</dbReference>
<organism evidence="1 2">
    <name type="scientific">Saccharothrix espanaensis (strain ATCC 51144 / DSM 44229 / JCM 9112 / NBRC 15066 / NRRL 15764)</name>
    <dbReference type="NCBI Taxonomy" id="1179773"/>
    <lineage>
        <taxon>Bacteria</taxon>
        <taxon>Bacillati</taxon>
        <taxon>Actinomycetota</taxon>
        <taxon>Actinomycetes</taxon>
        <taxon>Pseudonocardiales</taxon>
        <taxon>Pseudonocardiaceae</taxon>
        <taxon>Saccharothrix</taxon>
    </lineage>
</organism>
<evidence type="ECO:0000313" key="2">
    <source>
        <dbReference type="Proteomes" id="UP000006281"/>
    </source>
</evidence>
<accession>K0JX70</accession>
<sequence>MPDTSGTRGGGTTSAIVSKSRVCSACSTGKPAGAGPGHKYPGGSRLRVHRDARHDRTSGEDVRTAARWELRWAEDRLSDIAFGNAEEQWLTRLAAAEQAVAAAVRVIELIHADETPTHAGPGSSGWEDAARALQLAQRLLAEARAGRTHATTRL</sequence>
<name>K0JX70_SACES</name>
<dbReference type="Proteomes" id="UP000006281">
    <property type="component" value="Chromosome"/>
</dbReference>
<dbReference type="AlphaFoldDB" id="K0JX70"/>
<keyword evidence="2" id="KW-1185">Reference proteome</keyword>
<protein>
    <submittedName>
        <fullName evidence="1">Uncharacterized protein</fullName>
    </submittedName>
</protein>
<proteinExistence type="predicted"/>
<gene>
    <name evidence="1" type="ordered locus">BN6_33390</name>
</gene>
<dbReference type="KEGG" id="sesp:BN6_33390"/>
<reference evidence="1 2" key="1">
    <citation type="journal article" date="2012" name="BMC Genomics">
        <title>Complete genome sequence of Saccharothrix espanaensis DSM 44229T and comparison to the other completely sequenced Pseudonocardiaceae.</title>
        <authorList>
            <person name="Strobel T."/>
            <person name="Al-Dilaimi A."/>
            <person name="Blom J."/>
            <person name="Gessner A."/>
            <person name="Kalinowski J."/>
            <person name="Luzhetska M."/>
            <person name="Puhler A."/>
            <person name="Szczepanowski R."/>
            <person name="Bechthold A."/>
            <person name="Ruckert C."/>
        </authorList>
    </citation>
    <scope>NUCLEOTIDE SEQUENCE [LARGE SCALE GENOMIC DNA]</scope>
    <source>
        <strain evidence="2">ATCC 51144 / DSM 44229 / JCM 9112 / NBRC 15066 / NRRL 15764</strain>
    </source>
</reference>